<organism evidence="2 3">
    <name type="scientific">Zobellella taiwanensis</name>
    <dbReference type="NCBI Taxonomy" id="347535"/>
    <lineage>
        <taxon>Bacteria</taxon>
        <taxon>Pseudomonadati</taxon>
        <taxon>Pseudomonadota</taxon>
        <taxon>Gammaproteobacteria</taxon>
        <taxon>Aeromonadales</taxon>
        <taxon>Aeromonadaceae</taxon>
        <taxon>Zobellella</taxon>
    </lineage>
</organism>
<dbReference type="AlphaFoldDB" id="A0A2P7QQ18"/>
<dbReference type="OrthoDB" id="6194880at2"/>
<proteinExistence type="predicted"/>
<evidence type="ECO:0000313" key="3">
    <source>
        <dbReference type="Proteomes" id="UP000242181"/>
    </source>
</evidence>
<evidence type="ECO:0000256" key="1">
    <source>
        <dbReference type="SAM" id="Phobius"/>
    </source>
</evidence>
<comment type="caution">
    <text evidence="2">The sequence shown here is derived from an EMBL/GenBank/DDBJ whole genome shotgun (WGS) entry which is preliminary data.</text>
</comment>
<name>A0A2P7QQ18_9GAMM</name>
<protein>
    <submittedName>
        <fullName evidence="2">Uncharacterized protein</fullName>
    </submittedName>
</protein>
<dbReference type="Gene3D" id="1.25.40.10">
    <property type="entry name" value="Tetratricopeptide repeat domain"/>
    <property type="match status" value="1"/>
</dbReference>
<feature type="transmembrane region" description="Helical" evidence="1">
    <location>
        <begin position="21"/>
        <end position="40"/>
    </location>
</feature>
<dbReference type="SUPFAM" id="SSF48452">
    <property type="entry name" value="TPR-like"/>
    <property type="match status" value="1"/>
</dbReference>
<keyword evidence="1" id="KW-1133">Transmembrane helix</keyword>
<reference evidence="2 3" key="1">
    <citation type="submission" date="2018-03" db="EMBL/GenBank/DDBJ databases">
        <title>The draft genome of Zobellella taiwanensis JCM 13381.</title>
        <authorList>
            <person name="Liu L."/>
            <person name="Li L."/>
            <person name="Wang T."/>
            <person name="Zhang X."/>
            <person name="Liang L."/>
        </authorList>
    </citation>
    <scope>NUCLEOTIDE SEQUENCE [LARGE SCALE GENOMIC DNA]</scope>
    <source>
        <strain evidence="2 3">JCM 13381</strain>
    </source>
</reference>
<dbReference type="EMBL" id="PXYH01000017">
    <property type="protein sequence ID" value="PSJ40067.1"/>
    <property type="molecule type" value="Genomic_DNA"/>
</dbReference>
<keyword evidence="3" id="KW-1185">Reference proteome</keyword>
<dbReference type="Proteomes" id="UP000242181">
    <property type="component" value="Unassembled WGS sequence"/>
</dbReference>
<evidence type="ECO:0000313" key="2">
    <source>
        <dbReference type="EMBL" id="PSJ40067.1"/>
    </source>
</evidence>
<accession>A0A2P7QQ18</accession>
<sequence length="227" mass="25275">MTQALGRGRPARISRTARPKQYLILAAMLLLALGMIYTGARMTLAGAYLHQTDLFLDDWAAKNSQPPAAAWQVAEQAAQSAIALYPTANGGYYDRLGRVYDWQQINEPMSSPAAMQSRANAIAAYRQAIASRPQWPFSHINLATAKLRQGELDDEFKQALTRGFELAPWRALAYQQTAWLGLVSWHTLNAQQQATVAQAVNHGLSHTARSRQDTEQLLTRLQRTDLL</sequence>
<keyword evidence="1" id="KW-0812">Transmembrane</keyword>
<dbReference type="InterPro" id="IPR011990">
    <property type="entry name" value="TPR-like_helical_dom_sf"/>
</dbReference>
<keyword evidence="1" id="KW-0472">Membrane</keyword>
<gene>
    <name evidence="2" type="ORF">C7I36_12425</name>
</gene>